<reference evidence="7" key="2">
    <citation type="submission" date="2020-09" db="EMBL/GenBank/DDBJ databases">
        <authorList>
            <person name="Sun Q."/>
            <person name="Kim S."/>
        </authorList>
    </citation>
    <scope>NUCLEOTIDE SEQUENCE</scope>
    <source>
        <strain evidence="7">KCTC 32020</strain>
    </source>
</reference>
<evidence type="ECO:0000256" key="5">
    <source>
        <dbReference type="SAM" id="Phobius"/>
    </source>
</evidence>
<dbReference type="GO" id="GO:0005886">
    <property type="term" value="C:plasma membrane"/>
    <property type="evidence" value="ECO:0007669"/>
    <property type="project" value="InterPro"/>
</dbReference>
<dbReference type="Proteomes" id="UP000636453">
    <property type="component" value="Unassembled WGS sequence"/>
</dbReference>
<comment type="caution">
    <text evidence="7">The sequence shown here is derived from an EMBL/GenBank/DDBJ whole genome shotgun (WGS) entry which is preliminary data.</text>
</comment>
<sequence>MRLIRLLVAIAFLLLGAVIGALNRQPVTLDFALGTVVVPLGVAVLSALLAGLLIGGTILSVGVVLPMRRRLARLQRTVPAAGGEG</sequence>
<dbReference type="InterPro" id="IPR010445">
    <property type="entry name" value="LapA_dom"/>
</dbReference>
<dbReference type="AlphaFoldDB" id="A0A919DCP3"/>
<organism evidence="7 8">
    <name type="scientific">Vulcaniibacterium thermophilum</name>
    <dbReference type="NCBI Taxonomy" id="1169913"/>
    <lineage>
        <taxon>Bacteria</taxon>
        <taxon>Pseudomonadati</taxon>
        <taxon>Pseudomonadota</taxon>
        <taxon>Gammaproteobacteria</taxon>
        <taxon>Lysobacterales</taxon>
        <taxon>Lysobacteraceae</taxon>
        <taxon>Vulcaniibacterium</taxon>
    </lineage>
</organism>
<evidence type="ECO:0000313" key="8">
    <source>
        <dbReference type="Proteomes" id="UP000636453"/>
    </source>
</evidence>
<evidence type="ECO:0000256" key="1">
    <source>
        <dbReference type="ARBA" id="ARBA00022475"/>
    </source>
</evidence>
<dbReference type="Pfam" id="PF06305">
    <property type="entry name" value="LapA_dom"/>
    <property type="match status" value="1"/>
</dbReference>
<keyword evidence="8" id="KW-1185">Reference proteome</keyword>
<keyword evidence="3 5" id="KW-1133">Transmembrane helix</keyword>
<keyword evidence="4 5" id="KW-0472">Membrane</keyword>
<protein>
    <recommendedName>
        <fullName evidence="6">Lipopolysaccharide assembly protein A domain-containing protein</fullName>
    </recommendedName>
</protein>
<evidence type="ECO:0000259" key="6">
    <source>
        <dbReference type="Pfam" id="PF06305"/>
    </source>
</evidence>
<evidence type="ECO:0000256" key="3">
    <source>
        <dbReference type="ARBA" id="ARBA00022989"/>
    </source>
</evidence>
<evidence type="ECO:0000313" key="7">
    <source>
        <dbReference type="EMBL" id="GHE33966.1"/>
    </source>
</evidence>
<reference evidence="7" key="1">
    <citation type="journal article" date="2014" name="Int. J. Syst. Evol. Microbiol.">
        <title>Complete genome sequence of Corynebacterium casei LMG S-19264T (=DSM 44701T), isolated from a smear-ripened cheese.</title>
        <authorList>
            <consortium name="US DOE Joint Genome Institute (JGI-PGF)"/>
            <person name="Walter F."/>
            <person name="Albersmeier A."/>
            <person name="Kalinowski J."/>
            <person name="Ruckert C."/>
        </authorList>
    </citation>
    <scope>NUCLEOTIDE SEQUENCE</scope>
    <source>
        <strain evidence="7">KCTC 32020</strain>
    </source>
</reference>
<dbReference type="EMBL" id="BNCF01000007">
    <property type="protein sequence ID" value="GHE33966.1"/>
    <property type="molecule type" value="Genomic_DNA"/>
</dbReference>
<name>A0A919DCP3_9GAMM</name>
<gene>
    <name evidence="7" type="ORF">GCM10007167_15050</name>
</gene>
<proteinExistence type="predicted"/>
<evidence type="ECO:0000256" key="4">
    <source>
        <dbReference type="ARBA" id="ARBA00023136"/>
    </source>
</evidence>
<dbReference type="OrthoDB" id="6028404at2"/>
<keyword evidence="2 5" id="KW-0812">Transmembrane</keyword>
<feature type="transmembrane region" description="Helical" evidence="5">
    <location>
        <begin position="40"/>
        <end position="65"/>
    </location>
</feature>
<accession>A0A919DCP3</accession>
<dbReference type="RefSeq" id="WP_146472267.1">
    <property type="nucleotide sequence ID" value="NZ_BNCF01000007.1"/>
</dbReference>
<evidence type="ECO:0000256" key="2">
    <source>
        <dbReference type="ARBA" id="ARBA00022692"/>
    </source>
</evidence>
<keyword evidence="1" id="KW-1003">Cell membrane</keyword>
<feature type="domain" description="Lipopolysaccharide assembly protein A" evidence="6">
    <location>
        <begin position="23"/>
        <end position="78"/>
    </location>
</feature>